<evidence type="ECO:0000256" key="1">
    <source>
        <dbReference type="ARBA" id="ARBA00006781"/>
    </source>
</evidence>
<proteinExistence type="inferred from homology"/>
<dbReference type="AlphaFoldDB" id="A0A177V787"/>
<evidence type="ECO:0000313" key="4">
    <source>
        <dbReference type="EMBL" id="KAE8262846.1"/>
    </source>
</evidence>
<organism evidence="4 5">
    <name type="scientific">Tilletia caries</name>
    <name type="common">wheat bunt fungus</name>
    <dbReference type="NCBI Taxonomy" id="13290"/>
    <lineage>
        <taxon>Eukaryota</taxon>
        <taxon>Fungi</taxon>
        <taxon>Dikarya</taxon>
        <taxon>Basidiomycota</taxon>
        <taxon>Ustilaginomycotina</taxon>
        <taxon>Exobasidiomycetes</taxon>
        <taxon>Tilletiales</taxon>
        <taxon>Tilletiaceae</taxon>
        <taxon>Tilletia</taxon>
    </lineage>
</organism>
<accession>A0A177V787</accession>
<protein>
    <recommendedName>
        <fullName evidence="7">Protein BCP1</fullName>
    </recommendedName>
</protein>
<comment type="caution">
    <text evidence="4">The sequence shown here is derived from an EMBL/GenBank/DDBJ whole genome shotgun (WGS) entry which is preliminary data.</text>
</comment>
<dbReference type="GO" id="GO:0005634">
    <property type="term" value="C:nucleus"/>
    <property type="evidence" value="ECO:0007669"/>
    <property type="project" value="TreeGrafter"/>
</dbReference>
<name>A0A177V787_9BASI</name>
<dbReference type="Proteomes" id="UP000077671">
    <property type="component" value="Unassembled WGS sequence"/>
</dbReference>
<feature type="compositionally biased region" description="Acidic residues" evidence="2">
    <location>
        <begin position="43"/>
        <end position="57"/>
    </location>
</feature>
<gene>
    <name evidence="4" type="ORF">A4X03_0g2128</name>
    <name evidence="3" type="ORF">JKIAZH3_G3731</name>
</gene>
<feature type="region of interest" description="Disordered" evidence="2">
    <location>
        <begin position="262"/>
        <end position="319"/>
    </location>
</feature>
<evidence type="ECO:0000256" key="2">
    <source>
        <dbReference type="SAM" id="MobiDB-lite"/>
    </source>
</evidence>
<dbReference type="EMBL" id="CAJHJG010005802">
    <property type="protein sequence ID" value="CAD6952703.1"/>
    <property type="molecule type" value="Genomic_DNA"/>
</dbReference>
<evidence type="ECO:0000313" key="5">
    <source>
        <dbReference type="Proteomes" id="UP000077671"/>
    </source>
</evidence>
<comment type="similarity">
    <text evidence="1">Belongs to the BCP1 family.</text>
</comment>
<sequence length="402" mass="42938">MASTTAAAAAAAAAGDSGKKRKRAASVLPPPAALRPQTTTTTNDDDDDDDDDDEDENPTSINVDFAFLTPNPEVDSQAIRRLLQQLFYTHAPTLNLHTPTDAILTQAAHLGVGTVVKLDLSPEEHGKEEEEADPYALMTALPAAVLAHSLMPYLNARLGTQSTTAPFVQALEQAHTSNTLLFLLHERMVNLPAQLAPPLYRILFAELAPFLSEAAPAPAQQDTAAATIADAYTSIADAKGKGKGKLQVLFFTRLYSEAAFSDDEDDEQMDDVDGEQGKEGNKKKSKASFAQRRQKRRKAEQASSAAPAAAGGGGGEDSSLHYFHPEDEILIKYATQTHTFRFPAPPSAVSSFETPIFGRLFLLPLSALFDLASTPPTPTADTVTLGPALVELEKVLADSTSI</sequence>
<feature type="compositionally biased region" description="Basic residues" evidence="2">
    <location>
        <begin position="283"/>
        <end position="298"/>
    </location>
</feature>
<dbReference type="EMBL" id="LWDD02000195">
    <property type="protein sequence ID" value="KAE8262846.1"/>
    <property type="molecule type" value="Genomic_DNA"/>
</dbReference>
<evidence type="ECO:0000313" key="6">
    <source>
        <dbReference type="Proteomes" id="UP000836402"/>
    </source>
</evidence>
<dbReference type="PANTHER" id="PTHR13261:SF0">
    <property type="entry name" value="BRCA2 AND CDKN1A-INTERACTING PROTEIN"/>
    <property type="match status" value="1"/>
</dbReference>
<dbReference type="Proteomes" id="UP000836402">
    <property type="component" value="Unassembled WGS sequence"/>
</dbReference>
<reference evidence="4" key="2">
    <citation type="journal article" date="2019" name="IMA Fungus">
        <title>Genome sequencing and comparison of five Tilletia species to identify candidate genes for the detection of regulated species infecting wheat.</title>
        <authorList>
            <person name="Nguyen H.D.T."/>
            <person name="Sultana T."/>
            <person name="Kesanakurti P."/>
            <person name="Hambleton S."/>
        </authorList>
    </citation>
    <scope>NUCLEOTIDE SEQUENCE</scope>
    <source>
        <strain evidence="4">DAOMC 238032</strain>
    </source>
</reference>
<evidence type="ECO:0000313" key="3">
    <source>
        <dbReference type="EMBL" id="CAD6952703.1"/>
    </source>
</evidence>
<feature type="compositionally biased region" description="Acidic residues" evidence="2">
    <location>
        <begin position="262"/>
        <end position="274"/>
    </location>
</feature>
<feature type="compositionally biased region" description="Low complexity" evidence="2">
    <location>
        <begin position="1"/>
        <end position="16"/>
    </location>
</feature>
<dbReference type="InterPro" id="IPR025602">
    <property type="entry name" value="BCP1_family"/>
</dbReference>
<dbReference type="Pfam" id="PF13862">
    <property type="entry name" value="BCCIP"/>
    <property type="match status" value="1"/>
</dbReference>
<feature type="region of interest" description="Disordered" evidence="2">
    <location>
        <begin position="1"/>
        <end position="62"/>
    </location>
</feature>
<keyword evidence="6" id="KW-1185">Reference proteome</keyword>
<dbReference type="PANTHER" id="PTHR13261">
    <property type="entry name" value="BRCA2 AND CDKN1A INTERACTING PROTEIN"/>
    <property type="match status" value="1"/>
</dbReference>
<evidence type="ECO:0008006" key="7">
    <source>
        <dbReference type="Google" id="ProtNLM"/>
    </source>
</evidence>
<reference evidence="3" key="3">
    <citation type="submission" date="2020-10" db="EMBL/GenBank/DDBJ databases">
        <authorList>
            <person name="Sedaghatjoo S."/>
        </authorList>
    </citation>
    <scope>NUCLEOTIDE SEQUENCE</scope>
    <source>
        <strain evidence="3">AZH3</strain>
    </source>
</reference>
<reference evidence="4" key="1">
    <citation type="submission" date="2016-04" db="EMBL/GenBank/DDBJ databases">
        <authorList>
            <person name="Nguyen H.D."/>
            <person name="Kesanakurti P."/>
            <person name="Cullis J."/>
            <person name="Levesque C.A."/>
            <person name="Hambleton S."/>
        </authorList>
    </citation>
    <scope>NUCLEOTIDE SEQUENCE</scope>
    <source>
        <strain evidence="4">DAOMC 238032</strain>
    </source>
</reference>